<dbReference type="PANTHER" id="PTHR15901:SF16">
    <property type="entry name" value="TESTICULAR HAPLOID EXPRESSED GENE PROTEIN"/>
    <property type="match status" value="1"/>
</dbReference>
<dbReference type="InterPro" id="IPR042401">
    <property type="entry name" value="SPMAP2-like"/>
</dbReference>
<dbReference type="SMART" id="SM00705">
    <property type="entry name" value="THEG"/>
    <property type="match status" value="6"/>
</dbReference>
<dbReference type="GO" id="GO:0007283">
    <property type="term" value="P:spermatogenesis"/>
    <property type="evidence" value="ECO:0007669"/>
    <property type="project" value="TreeGrafter"/>
</dbReference>
<dbReference type="Pfam" id="PF14912">
    <property type="entry name" value="THEG"/>
    <property type="match status" value="4"/>
</dbReference>
<organism evidence="2 3">
    <name type="scientific">Scophthalmus maximus</name>
    <name type="common">Turbot</name>
    <name type="synonym">Psetta maxima</name>
    <dbReference type="NCBI Taxonomy" id="52904"/>
    <lineage>
        <taxon>Eukaryota</taxon>
        <taxon>Metazoa</taxon>
        <taxon>Chordata</taxon>
        <taxon>Craniata</taxon>
        <taxon>Vertebrata</taxon>
        <taxon>Euteleostomi</taxon>
        <taxon>Actinopterygii</taxon>
        <taxon>Neopterygii</taxon>
        <taxon>Teleostei</taxon>
        <taxon>Neoteleostei</taxon>
        <taxon>Acanthomorphata</taxon>
        <taxon>Carangaria</taxon>
        <taxon>Pleuronectiformes</taxon>
        <taxon>Pleuronectoidei</taxon>
        <taxon>Scophthalmidae</taxon>
        <taxon>Scophthalmus</taxon>
    </lineage>
</organism>
<name>A0A8D3DKZ5_SCOMX</name>
<evidence type="ECO:0000313" key="3">
    <source>
        <dbReference type="Proteomes" id="UP000694558"/>
    </source>
</evidence>
<proteinExistence type="predicted"/>
<reference evidence="2" key="1">
    <citation type="submission" date="2023-05" db="EMBL/GenBank/DDBJ databases">
        <title>High-quality long-read genome of Scophthalmus maximus.</title>
        <authorList>
            <person name="Lien S."/>
            <person name="Martinez P."/>
        </authorList>
    </citation>
    <scope>NUCLEOTIDE SEQUENCE [LARGE SCALE GENOMIC DNA]</scope>
</reference>
<dbReference type="PANTHER" id="PTHR15901">
    <property type="entry name" value="TESTICULAR HAPLOID EXPRESSED GENE PROTEIN"/>
    <property type="match status" value="1"/>
</dbReference>
<dbReference type="Proteomes" id="UP000694558">
    <property type="component" value="Chromosome 17"/>
</dbReference>
<gene>
    <name evidence="2" type="primary">LOC118286771</name>
</gene>
<dbReference type="AlphaFoldDB" id="A0A8D3DKZ5"/>
<evidence type="ECO:0000256" key="1">
    <source>
        <dbReference type="ARBA" id="ARBA00022737"/>
    </source>
</evidence>
<sequence length="266" mass="30023">MTINAIKRGLYDGVCFRCSVSPSPVSMATRTNRLAQPKPNRLVYPNRRSVYWLDELPPERTGTTTKIQLTSRWSELCCSKKLHTPVTFSPMWEVSELALRAVPSERLCRLAQPRVPAAGWQPDRPLLTALNRATQTAAATARLCQLAQPKRRHHPENPGHRWQPAPAVTHLPYKASAHMELLSTPKHESPRFEGERAVCWPVSKAARSCVASRRLLELSAPKERRPLFEGYDPYVVSRAARSAGPSPRIQQLSLPLPRKCSSRWNE</sequence>
<dbReference type="InterPro" id="IPR006623">
    <property type="entry name" value="THEG"/>
</dbReference>
<dbReference type="GeneTree" id="ENSGT00940000154630"/>
<protein>
    <submittedName>
        <fullName evidence="2">Sperm microtubule associated protein 2</fullName>
    </submittedName>
</protein>
<accession>A0A8D3DKZ5</accession>
<reference evidence="2" key="2">
    <citation type="submission" date="2025-08" db="UniProtKB">
        <authorList>
            <consortium name="Ensembl"/>
        </authorList>
    </citation>
    <scope>IDENTIFICATION</scope>
</reference>
<dbReference type="Ensembl" id="ENSSMAT00000077442.1">
    <property type="protein sequence ID" value="ENSSMAP00000060204.1"/>
    <property type="gene ID" value="ENSSMAG00000032277.1"/>
</dbReference>
<keyword evidence="1" id="KW-0677">Repeat</keyword>
<evidence type="ECO:0000313" key="2">
    <source>
        <dbReference type="Ensembl" id="ENSSMAP00000060204.1"/>
    </source>
</evidence>